<dbReference type="PANTHER" id="PTHR33371:SF15">
    <property type="entry name" value="LIPOPROTEIN LPRN"/>
    <property type="match status" value="1"/>
</dbReference>
<protein>
    <submittedName>
        <fullName evidence="5">MCE family protein</fullName>
    </submittedName>
</protein>
<feature type="domain" description="Mce/MlaD" evidence="3">
    <location>
        <begin position="44"/>
        <end position="119"/>
    </location>
</feature>
<reference evidence="5" key="1">
    <citation type="journal article" date="2021" name="Nat. Microbiol.">
        <title>Cocultivation of an ultrasmall environmental parasitic bacterium with lytic ability against bacteria associated with wastewater foams.</title>
        <authorList>
            <person name="Batinovic S."/>
            <person name="Rose J.J.A."/>
            <person name="Ratcliffe J."/>
            <person name="Seviour R.J."/>
            <person name="Petrovski S."/>
        </authorList>
    </citation>
    <scope>NUCLEOTIDE SEQUENCE</scope>
    <source>
        <strain evidence="5">CON44</strain>
    </source>
</reference>
<dbReference type="Pfam" id="PF02470">
    <property type="entry name" value="MlaD"/>
    <property type="match status" value="1"/>
</dbReference>
<name>A0A857L5M4_9ACTN</name>
<accession>A0A857L5M4</accession>
<dbReference type="PROSITE" id="PS51257">
    <property type="entry name" value="PROKAR_LIPOPROTEIN"/>
    <property type="match status" value="1"/>
</dbReference>
<feature type="domain" description="Mammalian cell entry C-terminal" evidence="4">
    <location>
        <begin position="172"/>
        <end position="322"/>
    </location>
</feature>
<dbReference type="RefSeq" id="WP_005182722.1">
    <property type="nucleotide sequence ID" value="NZ_CP045804.1"/>
</dbReference>
<sequence>MMSARRRPAVAAAALAMTLTVAGCTFDGVNSLPVPGAQGTDDGAYTISAVVPSAAGLVNNAPVHLDDSTVGSVGEMTVADDWNAKLTIRLNKGVRVPRGSHVMVAMTSVLGSSHLEIVQPDRPEGGYLKAGDQIPLTKCPEQSNIITDLSVPQVPDINVAQQVARCTFPSTEQVLSSLSVVLNGGGLSQLGDIVHEMSDMLGDRGDALSKLIPRLDTLVGELNGQRDNIIAATEGLDRLASAVNDQLPTLRTALTDSPQILKLLTDQRKNFTDTLGSMATLSETANKVLKANSDDIKTIVANLEPAIDQLQQTGPALTQSLNILLTFPFYEPTIPTIIKGDYVNSDLVLDLTPSRLNKSMFATARFIGPEGVVGKPASGAKRGLNPFTAPLDNGAVPDSRSSTGKSGARKSTERPAAQKPGTQKSGTHKPTPRKTATTTPQGGDR</sequence>
<dbReference type="PANTHER" id="PTHR33371">
    <property type="entry name" value="INTERMEMBRANE PHOSPHOLIPID TRANSPORT SYSTEM BINDING PROTEIN MLAD-RELATED"/>
    <property type="match status" value="1"/>
</dbReference>
<dbReference type="InterPro" id="IPR024516">
    <property type="entry name" value="Mce_C"/>
</dbReference>
<evidence type="ECO:0000313" key="5">
    <source>
        <dbReference type="EMBL" id="QHN41076.1"/>
    </source>
</evidence>
<feature type="compositionally biased region" description="Low complexity" evidence="1">
    <location>
        <begin position="433"/>
        <end position="445"/>
    </location>
</feature>
<evidence type="ECO:0000259" key="3">
    <source>
        <dbReference type="Pfam" id="PF02470"/>
    </source>
</evidence>
<dbReference type="InterPro" id="IPR003399">
    <property type="entry name" value="Mce/MlaD"/>
</dbReference>
<evidence type="ECO:0000259" key="4">
    <source>
        <dbReference type="Pfam" id="PF11887"/>
    </source>
</evidence>
<evidence type="ECO:0000256" key="1">
    <source>
        <dbReference type="SAM" id="MobiDB-lite"/>
    </source>
</evidence>
<feature type="signal peptide" evidence="2">
    <location>
        <begin position="1"/>
        <end position="22"/>
    </location>
</feature>
<dbReference type="Pfam" id="PF11887">
    <property type="entry name" value="Mce4_CUP1"/>
    <property type="match status" value="1"/>
</dbReference>
<dbReference type="InterPro" id="IPR052336">
    <property type="entry name" value="MlaD_Phospholipid_Transporter"/>
</dbReference>
<organism evidence="5">
    <name type="scientific">Gordonia amarae</name>
    <dbReference type="NCBI Taxonomy" id="36821"/>
    <lineage>
        <taxon>Bacteria</taxon>
        <taxon>Bacillati</taxon>
        <taxon>Actinomycetota</taxon>
        <taxon>Actinomycetes</taxon>
        <taxon>Mycobacteriales</taxon>
        <taxon>Gordoniaceae</taxon>
        <taxon>Gordonia</taxon>
    </lineage>
</organism>
<feature type="region of interest" description="Disordered" evidence="1">
    <location>
        <begin position="371"/>
        <end position="445"/>
    </location>
</feature>
<dbReference type="GO" id="GO:0005576">
    <property type="term" value="C:extracellular region"/>
    <property type="evidence" value="ECO:0007669"/>
    <property type="project" value="TreeGrafter"/>
</dbReference>
<dbReference type="AlphaFoldDB" id="A0A857L5M4"/>
<evidence type="ECO:0000256" key="2">
    <source>
        <dbReference type="SAM" id="SignalP"/>
    </source>
</evidence>
<gene>
    <name evidence="5" type="ORF">GII30_19625</name>
</gene>
<dbReference type="EMBL" id="CP045810">
    <property type="protein sequence ID" value="QHN41076.1"/>
    <property type="molecule type" value="Genomic_DNA"/>
</dbReference>
<proteinExistence type="predicted"/>
<keyword evidence="2" id="KW-0732">Signal</keyword>
<feature type="chain" id="PRO_5039139582" evidence="2">
    <location>
        <begin position="23"/>
        <end position="445"/>
    </location>
</feature>